<evidence type="ECO:0008006" key="3">
    <source>
        <dbReference type="Google" id="ProtNLM"/>
    </source>
</evidence>
<dbReference type="OrthoDB" id="5476529at2"/>
<evidence type="ECO:0000313" key="1">
    <source>
        <dbReference type="EMBL" id="TCS98211.1"/>
    </source>
</evidence>
<reference evidence="1 2" key="1">
    <citation type="submission" date="2019-03" db="EMBL/GenBank/DDBJ databases">
        <title>Genomic Encyclopedia of Type Strains, Phase IV (KMG-IV): sequencing the most valuable type-strain genomes for metagenomic binning, comparative biology and taxonomic classification.</title>
        <authorList>
            <person name="Goeker M."/>
        </authorList>
    </citation>
    <scope>NUCLEOTIDE SEQUENCE [LARGE SCALE GENOMIC DNA]</scope>
    <source>
        <strain evidence="1 2">DSM 21944</strain>
    </source>
</reference>
<name>A0A4R3LDG6_9GAMM</name>
<proteinExistence type="predicted"/>
<dbReference type="AlphaFoldDB" id="A0A4R3LDG6"/>
<dbReference type="RefSeq" id="WP_132577401.1">
    <property type="nucleotide sequence ID" value="NZ_JBHLWF010000086.1"/>
</dbReference>
<organism evidence="1 2">
    <name type="scientific">Pseudofulvimonas gallinarii</name>
    <dbReference type="NCBI Taxonomy" id="634155"/>
    <lineage>
        <taxon>Bacteria</taxon>
        <taxon>Pseudomonadati</taxon>
        <taxon>Pseudomonadota</taxon>
        <taxon>Gammaproteobacteria</taxon>
        <taxon>Lysobacterales</taxon>
        <taxon>Rhodanobacteraceae</taxon>
        <taxon>Pseudofulvimonas</taxon>
    </lineage>
</organism>
<keyword evidence="2" id="KW-1185">Reference proteome</keyword>
<accession>A0A4R3LDG6</accession>
<comment type="caution">
    <text evidence="1">The sequence shown here is derived from an EMBL/GenBank/DDBJ whole genome shotgun (WGS) entry which is preliminary data.</text>
</comment>
<dbReference type="EMBL" id="SMAF01000009">
    <property type="protein sequence ID" value="TCS98211.1"/>
    <property type="molecule type" value="Genomic_DNA"/>
</dbReference>
<dbReference type="Proteomes" id="UP000294599">
    <property type="component" value="Unassembled WGS sequence"/>
</dbReference>
<protein>
    <recommendedName>
        <fullName evidence="3">DUF11 domain-containing protein</fullName>
    </recommendedName>
</protein>
<gene>
    <name evidence="1" type="ORF">EDC25_10964</name>
</gene>
<evidence type="ECO:0000313" key="2">
    <source>
        <dbReference type="Proteomes" id="UP000294599"/>
    </source>
</evidence>
<sequence length="510" mass="52831">MSIRPGAFILFTLLSPVIAVAQNPLNMSISHLGYWTGSSGSPQVIYSDTNGTANFGPRIVLAMSRAGNPAPPAPYHITLTLGPGFTAMAPLSLPSGTTCQPATGGGAAPISIQCTKTTLLTGGAHQIILALDAGPIGLFQGASQVTARYTVDYDAYPLPDPPVCSSISGNTGCVERSASVFASWIGLDSLSVNEPMIIGQDSPIQVRHRVVGYDGGRISTTTLVLPPELEYRGVSSPSAPSHTCSAASGPHGGDVVSCQGNIRHPSPNAAERTGSYSVIVRTRPGVQPPGPLRVYASIGNGAHPAPTDCDGQPNQLQCAEVGFGLATAPTPDLHLTGSTSPQPWVNLGRSESPFRIEYRNLGGATSATPTRILAKLPAGFGFQQLAGSSGPVSCTATGSLADGQEVRCQRSTGVPANAVTFWLELRLDSDPLLAADAGNGVLWAITDAATTDGAALLACAADPEQAHCRWHDFDVRPPCPGGPDDSIYCHDYEVFVPPGPVANRMQVPAW</sequence>